<evidence type="ECO:0000313" key="1">
    <source>
        <dbReference type="EMBL" id="NEV65851.1"/>
    </source>
</evidence>
<gene>
    <name evidence="1" type="ORF">QQ91_001830</name>
</gene>
<dbReference type="AlphaFoldDB" id="A0A0C1UXJ6"/>
<name>A0A0C1UXJ6_9CYAN</name>
<reference evidence="1" key="2">
    <citation type="journal article" date="2015" name="Genome Announc.">
        <title>Draft Genome Sequence of Filamentous Marine Cyanobacterium Lyngbya confervoides Strain BDU141951.</title>
        <authorList>
            <person name="Chandrababunaidu M.M."/>
            <person name="Sen D."/>
            <person name="Tripathy S."/>
        </authorList>
    </citation>
    <scope>NUCLEOTIDE SEQUENCE</scope>
    <source>
        <strain evidence="1">BDU141951</strain>
    </source>
</reference>
<reference evidence="1" key="3">
    <citation type="submission" date="2020-02" db="EMBL/GenBank/DDBJ databases">
        <authorList>
            <person name="Sarangi A.N."/>
            <person name="Ghosh S."/>
            <person name="Mukherjee M."/>
            <person name="Tripathy S."/>
        </authorList>
    </citation>
    <scope>NUCLEOTIDE SEQUENCE</scope>
    <source>
        <strain evidence="1">BDU141951</strain>
    </source>
</reference>
<protein>
    <submittedName>
        <fullName evidence="1">Uncharacterized protein</fullName>
    </submittedName>
</protein>
<accession>A0A0C1UXJ6</accession>
<reference evidence="1" key="1">
    <citation type="submission" date="2014-11" db="EMBL/GenBank/DDBJ databases">
        <authorList>
            <person name="Malar M.C."/>
            <person name="Sen D."/>
            <person name="Tripathy S."/>
        </authorList>
    </citation>
    <scope>NUCLEOTIDE SEQUENCE</scope>
    <source>
        <strain evidence="1">BDU141951</strain>
    </source>
</reference>
<comment type="caution">
    <text evidence="1">The sequence shown here is derived from an EMBL/GenBank/DDBJ whole genome shotgun (WGS) entry which is preliminary data.</text>
</comment>
<organism evidence="1">
    <name type="scientific">Lyngbya confervoides BDU141951</name>
    <dbReference type="NCBI Taxonomy" id="1574623"/>
    <lineage>
        <taxon>Bacteria</taxon>
        <taxon>Bacillati</taxon>
        <taxon>Cyanobacteriota</taxon>
        <taxon>Cyanophyceae</taxon>
        <taxon>Oscillatoriophycideae</taxon>
        <taxon>Oscillatoriales</taxon>
        <taxon>Microcoleaceae</taxon>
        <taxon>Lyngbya</taxon>
    </lineage>
</organism>
<dbReference type="EMBL" id="JTHE02000002">
    <property type="protein sequence ID" value="NEV65851.1"/>
    <property type="molecule type" value="Genomic_DNA"/>
</dbReference>
<proteinExistence type="predicted"/>
<sequence>MPNRFELLFHPEDSLMPSDHLYARLELLQTEPHPTQSALADPPPRARWQRWGQALLNYFVGSTAPRITTHTTHQGQLCYRVYDPVDRRHYTFDSELEVRVWLEGRYYQ</sequence>